<evidence type="ECO:0000313" key="9">
    <source>
        <dbReference type="Proteomes" id="UP000027821"/>
    </source>
</evidence>
<gene>
    <name evidence="8" type="ORF">EL17_06760</name>
</gene>
<keyword evidence="3 5" id="KW-0378">Hydrolase</keyword>
<dbReference type="Pfam" id="PF04616">
    <property type="entry name" value="Glyco_hydro_43"/>
    <property type="match status" value="1"/>
</dbReference>
<dbReference type="InterPro" id="IPR016840">
    <property type="entry name" value="Glyco_hydro_43_endo_a_Ara-ase"/>
</dbReference>
<comment type="similarity">
    <text evidence="2 5">Belongs to the glycosyl hydrolase 43 family.</text>
</comment>
<dbReference type="Proteomes" id="UP000027821">
    <property type="component" value="Unassembled WGS sequence"/>
</dbReference>
<feature type="site" description="Important for catalytic activity, responsible for pKa modulation of the active site Glu and correct orientation of both the proton donor and substrate" evidence="7">
    <location>
        <position position="150"/>
    </location>
</feature>
<keyword evidence="4 5" id="KW-0326">Glycosidase</keyword>
<feature type="active site" description="Proton donor" evidence="6">
    <location>
        <position position="214"/>
    </location>
</feature>
<dbReference type="GO" id="GO:0031222">
    <property type="term" value="P:arabinan catabolic process"/>
    <property type="evidence" value="ECO:0007669"/>
    <property type="project" value="UniProtKB-UniPathway"/>
</dbReference>
<accession>A0A074LKR0</accession>
<organism evidence="8 9">
    <name type="scientific">Anditalea andensis</name>
    <dbReference type="NCBI Taxonomy" id="1048983"/>
    <lineage>
        <taxon>Bacteria</taxon>
        <taxon>Pseudomonadati</taxon>
        <taxon>Bacteroidota</taxon>
        <taxon>Cytophagia</taxon>
        <taxon>Cytophagales</taxon>
        <taxon>Cytophagaceae</taxon>
        <taxon>Anditalea</taxon>
    </lineage>
</organism>
<feature type="site" description="Important for substrate recognition" evidence="7">
    <location>
        <position position="284"/>
    </location>
</feature>
<comment type="pathway">
    <text evidence="1 5">Glycan metabolism; L-arabinan degradation.</text>
</comment>
<evidence type="ECO:0000256" key="6">
    <source>
        <dbReference type="PIRSR" id="PIRSR026534-1"/>
    </source>
</evidence>
<dbReference type="GO" id="GO:0046558">
    <property type="term" value="F:arabinan endo-1,5-alpha-L-arabinosidase activity"/>
    <property type="evidence" value="ECO:0007669"/>
    <property type="project" value="InterPro"/>
</dbReference>
<proteinExistence type="inferred from homology"/>
<dbReference type="eggNOG" id="COG3507">
    <property type="taxonomic scope" value="Bacteria"/>
</dbReference>
<evidence type="ECO:0000256" key="3">
    <source>
        <dbReference type="ARBA" id="ARBA00022801"/>
    </source>
</evidence>
<name>A0A074LKR0_9BACT</name>
<sequence>MKNHLILIFYFAFSIIAYGQEKVTEVPAHDPVMVKEGDKYFLFTTGLGISVWSSDDMNSWQREKPVFTEAPAWAKSVAPDFKNHIWAPDVILHENTYYLYYSVSSFAKNTSAIGVATNKTLDSSSPEYKWEDHGIVIQSVPGRDLWNAIDPHIIKDDNGTAWMSFGSFWNGLKLVKLADDLLSVEIGPEDWFTIARRERTFTLDDRDPGDGAVEAPFIFRKNGEYYLFVSFDLCCRGDKSTYKIVVGRSDTVQGPYVDREGTSMFEGGGTLVVEGNKDWYGVGHNSTYTFDGKDFLLFHGYEAANEARPKLLIRAIEWDEDGWPTVKL</sequence>
<dbReference type="STRING" id="1048983.EL17_06760"/>
<dbReference type="InterPro" id="IPR050727">
    <property type="entry name" value="GH43_arabinanases"/>
</dbReference>
<dbReference type="Gene3D" id="2.115.10.20">
    <property type="entry name" value="Glycosyl hydrolase domain, family 43"/>
    <property type="match status" value="1"/>
</dbReference>
<dbReference type="RefSeq" id="WP_035072404.1">
    <property type="nucleotide sequence ID" value="NZ_JMIH01000015.1"/>
</dbReference>
<evidence type="ECO:0000256" key="2">
    <source>
        <dbReference type="ARBA" id="ARBA00009865"/>
    </source>
</evidence>
<dbReference type="AlphaFoldDB" id="A0A074LKR0"/>
<evidence type="ECO:0000256" key="7">
    <source>
        <dbReference type="PIRSR" id="PIRSR026534-3"/>
    </source>
</evidence>
<dbReference type="PANTHER" id="PTHR43301:SF3">
    <property type="entry name" value="ARABINAN ENDO-1,5-ALPHA-L-ARABINOSIDASE A-RELATED"/>
    <property type="match status" value="1"/>
</dbReference>
<evidence type="ECO:0000256" key="5">
    <source>
        <dbReference type="PIRNR" id="PIRNR026534"/>
    </source>
</evidence>
<dbReference type="OrthoDB" id="9801455at2"/>
<keyword evidence="9" id="KW-1185">Reference proteome</keyword>
<evidence type="ECO:0000256" key="4">
    <source>
        <dbReference type="ARBA" id="ARBA00023295"/>
    </source>
</evidence>
<evidence type="ECO:0000256" key="1">
    <source>
        <dbReference type="ARBA" id="ARBA00004834"/>
    </source>
</evidence>
<comment type="caution">
    <text evidence="8">The sequence shown here is derived from an EMBL/GenBank/DDBJ whole genome shotgun (WGS) entry which is preliminary data.</text>
</comment>
<dbReference type="CDD" id="cd18830">
    <property type="entry name" value="GH43_CjArb43A-like"/>
    <property type="match status" value="1"/>
</dbReference>
<dbReference type="InterPro" id="IPR006710">
    <property type="entry name" value="Glyco_hydro_43"/>
</dbReference>
<feature type="active site" description="Proton acceptor" evidence="6">
    <location>
        <position position="30"/>
    </location>
</feature>
<dbReference type="PANTHER" id="PTHR43301">
    <property type="entry name" value="ARABINAN ENDO-1,5-ALPHA-L-ARABINOSIDASE"/>
    <property type="match status" value="1"/>
</dbReference>
<dbReference type="SUPFAM" id="SSF75005">
    <property type="entry name" value="Arabinanase/levansucrase/invertase"/>
    <property type="match status" value="1"/>
</dbReference>
<dbReference type="PIRSF" id="PIRSF026534">
    <property type="entry name" value="Endo_alpha-L-arabinosidase"/>
    <property type="match status" value="1"/>
</dbReference>
<dbReference type="InterPro" id="IPR023296">
    <property type="entry name" value="Glyco_hydro_beta-prop_sf"/>
</dbReference>
<protein>
    <submittedName>
        <fullName evidence="8">ABC transporter substrate-binding protein</fullName>
    </submittedName>
</protein>
<dbReference type="EMBL" id="JMIH01000015">
    <property type="protein sequence ID" value="KEO74432.1"/>
    <property type="molecule type" value="Genomic_DNA"/>
</dbReference>
<dbReference type="UniPathway" id="UPA00667"/>
<evidence type="ECO:0000313" key="8">
    <source>
        <dbReference type="EMBL" id="KEO74432.1"/>
    </source>
</evidence>
<reference evidence="8 9" key="1">
    <citation type="submission" date="2014-04" db="EMBL/GenBank/DDBJ databases">
        <title>Characterization and application of a salt tolerant electro-active bacterium.</title>
        <authorList>
            <person name="Yang L."/>
            <person name="Wei S."/>
            <person name="Tay Q.X.M."/>
        </authorList>
    </citation>
    <scope>NUCLEOTIDE SEQUENCE [LARGE SCALE GENOMIC DNA]</scope>
    <source>
        <strain evidence="8 9">LY1</strain>
    </source>
</reference>